<gene>
    <name evidence="1" type="ORF">KFK09_001239</name>
</gene>
<organism evidence="1 2">
    <name type="scientific">Dendrobium nobile</name>
    <name type="common">Orchid</name>
    <dbReference type="NCBI Taxonomy" id="94219"/>
    <lineage>
        <taxon>Eukaryota</taxon>
        <taxon>Viridiplantae</taxon>
        <taxon>Streptophyta</taxon>
        <taxon>Embryophyta</taxon>
        <taxon>Tracheophyta</taxon>
        <taxon>Spermatophyta</taxon>
        <taxon>Magnoliopsida</taxon>
        <taxon>Liliopsida</taxon>
        <taxon>Asparagales</taxon>
        <taxon>Orchidaceae</taxon>
        <taxon>Epidendroideae</taxon>
        <taxon>Malaxideae</taxon>
        <taxon>Dendrobiinae</taxon>
        <taxon>Dendrobium</taxon>
    </lineage>
</organism>
<comment type="caution">
    <text evidence="1">The sequence shown here is derived from an EMBL/GenBank/DDBJ whole genome shotgun (WGS) entry which is preliminary data.</text>
</comment>
<name>A0A8T3C6R1_DENNO</name>
<sequence>MFPSYIEGGNPTFLPSASHDPIPMAQLVPLLQSYTPLAQNAFYSGRPPRRLHHKILNSEMTKLKLNSQLYLKFPIIMPRVILFKYLTSRFSPLSSTSSKLLKPIPY</sequence>
<reference evidence="1" key="1">
    <citation type="journal article" date="2022" name="Front. Genet.">
        <title>Chromosome-Scale Assembly of the Dendrobium nobile Genome Provides Insights Into the Molecular Mechanism of the Biosynthesis of the Medicinal Active Ingredient of Dendrobium.</title>
        <authorList>
            <person name="Xu Q."/>
            <person name="Niu S.-C."/>
            <person name="Li K.-L."/>
            <person name="Zheng P.-J."/>
            <person name="Zhang X.-J."/>
            <person name="Jia Y."/>
            <person name="Liu Y."/>
            <person name="Niu Y.-X."/>
            <person name="Yu L.-H."/>
            <person name="Chen D.-F."/>
            <person name="Zhang G.-Q."/>
        </authorList>
    </citation>
    <scope>NUCLEOTIDE SEQUENCE</scope>
    <source>
        <tissue evidence="1">Leaf</tissue>
    </source>
</reference>
<evidence type="ECO:0000313" key="2">
    <source>
        <dbReference type="Proteomes" id="UP000829196"/>
    </source>
</evidence>
<proteinExistence type="predicted"/>
<evidence type="ECO:0000313" key="1">
    <source>
        <dbReference type="EMBL" id="KAI0528697.1"/>
    </source>
</evidence>
<dbReference type="Proteomes" id="UP000829196">
    <property type="component" value="Unassembled WGS sequence"/>
</dbReference>
<accession>A0A8T3C6R1</accession>
<dbReference type="AlphaFoldDB" id="A0A8T3C6R1"/>
<keyword evidence="2" id="KW-1185">Reference proteome</keyword>
<protein>
    <submittedName>
        <fullName evidence="1">Uncharacterized protein</fullName>
    </submittedName>
</protein>
<dbReference type="EMBL" id="JAGYWB010000002">
    <property type="protein sequence ID" value="KAI0528697.1"/>
    <property type="molecule type" value="Genomic_DNA"/>
</dbReference>